<dbReference type="GO" id="GO:0045454">
    <property type="term" value="P:cell redox homeostasis"/>
    <property type="evidence" value="ECO:0007669"/>
    <property type="project" value="TreeGrafter"/>
</dbReference>
<keyword evidence="4" id="KW-0676">Redox-active center</keyword>
<dbReference type="PROSITE" id="PS00194">
    <property type="entry name" value="THIOREDOXIN_1"/>
    <property type="match status" value="1"/>
</dbReference>
<dbReference type="Pfam" id="PF14561">
    <property type="entry name" value="TPR_20"/>
    <property type="match status" value="1"/>
</dbReference>
<dbReference type="GO" id="GO:0005829">
    <property type="term" value="C:cytosol"/>
    <property type="evidence" value="ECO:0007669"/>
    <property type="project" value="TreeGrafter"/>
</dbReference>
<evidence type="ECO:0000313" key="7">
    <source>
        <dbReference type="Proteomes" id="UP000503336"/>
    </source>
</evidence>
<evidence type="ECO:0000259" key="5">
    <source>
        <dbReference type="PROSITE" id="PS51352"/>
    </source>
</evidence>
<organism evidence="6 7">
    <name type="scientific">Pikeienuella piscinae</name>
    <dbReference type="NCBI Taxonomy" id="2748098"/>
    <lineage>
        <taxon>Bacteria</taxon>
        <taxon>Pseudomonadati</taxon>
        <taxon>Pseudomonadota</taxon>
        <taxon>Alphaproteobacteria</taxon>
        <taxon>Rhodobacterales</taxon>
        <taxon>Paracoccaceae</taxon>
        <taxon>Pikeienuella</taxon>
    </lineage>
</organism>
<dbReference type="RefSeq" id="WP_165100673.1">
    <property type="nucleotide sequence ID" value="NZ_CP049056.1"/>
</dbReference>
<evidence type="ECO:0000256" key="3">
    <source>
        <dbReference type="ARBA" id="ARBA00023157"/>
    </source>
</evidence>
<dbReference type="SUPFAM" id="SSF52833">
    <property type="entry name" value="Thioredoxin-like"/>
    <property type="match status" value="1"/>
</dbReference>
<evidence type="ECO:0000256" key="2">
    <source>
        <dbReference type="ARBA" id="ARBA00022982"/>
    </source>
</evidence>
<dbReference type="SUPFAM" id="SSF48452">
    <property type="entry name" value="TPR-like"/>
    <property type="match status" value="1"/>
</dbReference>
<dbReference type="Proteomes" id="UP000503336">
    <property type="component" value="Chromosome"/>
</dbReference>
<keyword evidence="2" id="KW-0249">Electron transport</keyword>
<dbReference type="GO" id="GO:0015035">
    <property type="term" value="F:protein-disulfide reductase activity"/>
    <property type="evidence" value="ECO:0007669"/>
    <property type="project" value="TreeGrafter"/>
</dbReference>
<keyword evidence="1" id="KW-0813">Transport</keyword>
<dbReference type="Pfam" id="PF00085">
    <property type="entry name" value="Thioredoxin"/>
    <property type="match status" value="1"/>
</dbReference>
<proteinExistence type="predicted"/>
<dbReference type="EMBL" id="CP049056">
    <property type="protein sequence ID" value="QIE56844.1"/>
    <property type="molecule type" value="Genomic_DNA"/>
</dbReference>
<dbReference type="Pfam" id="PF14559">
    <property type="entry name" value="TPR_19"/>
    <property type="match status" value="1"/>
</dbReference>
<dbReference type="InterPro" id="IPR017937">
    <property type="entry name" value="Thioredoxin_CS"/>
</dbReference>
<keyword evidence="7" id="KW-1185">Reference proteome</keyword>
<dbReference type="PANTHER" id="PTHR45663:SF11">
    <property type="entry name" value="GEO12009P1"/>
    <property type="match status" value="1"/>
</dbReference>
<protein>
    <submittedName>
        <fullName evidence="6">Co-chaperone YbbN</fullName>
    </submittedName>
</protein>
<feature type="domain" description="Thioredoxin" evidence="5">
    <location>
        <begin position="4"/>
        <end position="124"/>
    </location>
</feature>
<keyword evidence="3" id="KW-1015">Disulfide bond</keyword>
<evidence type="ECO:0000256" key="4">
    <source>
        <dbReference type="ARBA" id="ARBA00023284"/>
    </source>
</evidence>
<dbReference type="AlphaFoldDB" id="A0A7L5C3M5"/>
<dbReference type="Gene3D" id="1.25.40.10">
    <property type="entry name" value="Tetratricopeptide repeat domain"/>
    <property type="match status" value="2"/>
</dbReference>
<dbReference type="Gene3D" id="3.40.30.10">
    <property type="entry name" value="Glutaredoxin"/>
    <property type="match status" value="1"/>
</dbReference>
<dbReference type="InterPro" id="IPR011990">
    <property type="entry name" value="TPR-like_helical_dom_sf"/>
</dbReference>
<name>A0A7L5C3M5_9RHOB</name>
<dbReference type="PROSITE" id="PS51352">
    <property type="entry name" value="THIOREDOXIN_2"/>
    <property type="match status" value="1"/>
</dbReference>
<sequence>MLNLGNGAAAPDAGGDLVKDGADATFMTDVIEASKKVAVIVDFHAEWCGPCKTLGPALETAVREAGGKAKLVKIDIDKNPQFAAQLRVQSIPAVFAFVDGRPVDGFMGAVPPSEIKEFVTRVAAQGGAGASEAEGVAEALDAADQMLTEGATTDAVETFAAILEAEPANARACAGLARAFAAAGRADQARATLDGAPEEIANDPALSAVRAQLDLAEQTEGVGEAEELRARLEADPSDHQARFDLALSLLASGDSEAAIEELLELFRRDREWNEGAARTQLLKIFESLGDKSPVALKGRRRLSSMIFV</sequence>
<dbReference type="GO" id="GO:0006950">
    <property type="term" value="P:response to stress"/>
    <property type="evidence" value="ECO:0007669"/>
    <property type="project" value="UniProtKB-ARBA"/>
</dbReference>
<dbReference type="PANTHER" id="PTHR45663">
    <property type="entry name" value="GEO12009P1"/>
    <property type="match status" value="1"/>
</dbReference>
<gene>
    <name evidence="6" type="ORF">G5B40_16205</name>
</gene>
<evidence type="ECO:0000256" key="1">
    <source>
        <dbReference type="ARBA" id="ARBA00022448"/>
    </source>
</evidence>
<reference evidence="6 7" key="1">
    <citation type="submission" date="2020-02" db="EMBL/GenBank/DDBJ databases">
        <title>complete genome sequence of Rhodobacteraceae bacterium.</title>
        <authorList>
            <person name="Park J."/>
            <person name="Kim Y.-S."/>
            <person name="Kim K.-H."/>
        </authorList>
    </citation>
    <scope>NUCLEOTIDE SEQUENCE [LARGE SCALE GENOMIC DNA]</scope>
    <source>
        <strain evidence="6 7">RR4-56</strain>
    </source>
</reference>
<dbReference type="KEGG" id="hdh:G5B40_16205"/>
<dbReference type="InterPro" id="IPR013766">
    <property type="entry name" value="Thioredoxin_domain"/>
</dbReference>
<evidence type="ECO:0000313" key="6">
    <source>
        <dbReference type="EMBL" id="QIE56844.1"/>
    </source>
</evidence>
<dbReference type="CDD" id="cd02947">
    <property type="entry name" value="TRX_family"/>
    <property type="match status" value="1"/>
</dbReference>
<accession>A0A7L5C3M5</accession>
<dbReference type="InterPro" id="IPR036249">
    <property type="entry name" value="Thioredoxin-like_sf"/>
</dbReference>